<keyword evidence="9" id="KW-0378">Hydrolase</keyword>
<evidence type="ECO:0000259" key="12">
    <source>
        <dbReference type="PROSITE" id="PS50240"/>
    </source>
</evidence>
<dbReference type="PRINTS" id="PR00722">
    <property type="entry name" value="CHYMOTRYPSIN"/>
</dbReference>
<proteinExistence type="evidence at transcript level"/>
<evidence type="ECO:0000256" key="2">
    <source>
        <dbReference type="ARBA" id="ARBA00022525"/>
    </source>
</evidence>
<feature type="compositionally biased region" description="Low complexity" evidence="10">
    <location>
        <begin position="515"/>
        <end position="526"/>
    </location>
</feature>
<dbReference type="Gene3D" id="2.40.10.10">
    <property type="entry name" value="Trypsin-like serine proteases"/>
    <property type="match status" value="2"/>
</dbReference>
<dbReference type="InterPro" id="IPR033116">
    <property type="entry name" value="TRYPSIN_SER"/>
</dbReference>
<dbReference type="GO" id="GO:0005576">
    <property type="term" value="C:extracellular region"/>
    <property type="evidence" value="ECO:0007669"/>
    <property type="project" value="UniProtKB-SubCell"/>
</dbReference>
<dbReference type="InterPro" id="IPR001314">
    <property type="entry name" value="Peptidase_S1A"/>
</dbReference>
<dbReference type="Pfam" id="PF00089">
    <property type="entry name" value="Trypsin"/>
    <property type="match status" value="1"/>
</dbReference>
<dbReference type="SUPFAM" id="SSF50494">
    <property type="entry name" value="Trypsin-like serine proteases"/>
    <property type="match status" value="1"/>
</dbReference>
<feature type="compositionally biased region" description="Polar residues" evidence="10">
    <location>
        <begin position="527"/>
        <end position="545"/>
    </location>
</feature>
<keyword evidence="9" id="KW-0720">Serine protease</keyword>
<dbReference type="SMART" id="SM00020">
    <property type="entry name" value="Tryp_SPc"/>
    <property type="match status" value="1"/>
</dbReference>
<evidence type="ECO:0000256" key="9">
    <source>
        <dbReference type="RuleBase" id="RU363034"/>
    </source>
</evidence>
<dbReference type="InterPro" id="IPR022700">
    <property type="entry name" value="CLIP"/>
</dbReference>
<evidence type="ECO:0000256" key="3">
    <source>
        <dbReference type="ARBA" id="ARBA00022729"/>
    </source>
</evidence>
<feature type="chain" id="PRO_5004593206" evidence="11">
    <location>
        <begin position="43"/>
        <end position="989"/>
    </location>
</feature>
<dbReference type="InterPro" id="IPR018114">
    <property type="entry name" value="TRYPSIN_HIS"/>
</dbReference>
<evidence type="ECO:0000256" key="10">
    <source>
        <dbReference type="SAM" id="MobiDB-lite"/>
    </source>
</evidence>
<evidence type="ECO:0000256" key="11">
    <source>
        <dbReference type="SAM" id="SignalP"/>
    </source>
</evidence>
<dbReference type="EMBL" id="KA647241">
    <property type="protein sequence ID" value="AFP61870.1"/>
    <property type="molecule type" value="mRNA"/>
</dbReference>
<evidence type="ECO:0000259" key="13">
    <source>
        <dbReference type="PROSITE" id="PS51888"/>
    </source>
</evidence>
<dbReference type="VEuPathDB" id="VectorBase:MDOA015135"/>
<dbReference type="PROSITE" id="PS00135">
    <property type="entry name" value="TRYPSIN_SER"/>
    <property type="match status" value="1"/>
</dbReference>
<feature type="compositionally biased region" description="Polar residues" evidence="10">
    <location>
        <begin position="655"/>
        <end position="665"/>
    </location>
</feature>
<dbReference type="InterPro" id="IPR001254">
    <property type="entry name" value="Trypsin_dom"/>
</dbReference>
<comment type="similarity">
    <text evidence="8">Belongs to the peptidase S1 family. CLIP subfamily.</text>
</comment>
<sequence>MQTKAKSKDKENDSRKTTTTTEISLTIVAMVMLLQQIPLSQAAYEDDPCETKNTPGICKTWADCPVIKTLIQRNVYTQREVVSCGFGIREELICCPLVADETSTTTTTTTTTLRPPRPNIETTTQRDFWLDDLEQLQKTTTILTSTTTTTTTQKPDFWLDLITTTTTTQKPDFWLDFITTTKPTTTTTTTTTVKPIIVGDKKLDGSVDYIDLTKLLAEKRENKKKSVDQNSDEAPAKPLEEQVVDQWNVNPGNGPENPHNGNFQNGALVMPPNNGHNGNQGNFPNVPFAFPQNNGQGANWNQGNIGLGQGHRGQGNTGLGQIANFPNSNPFINSPGNRGNRGQGNRGRGPNNNGWTGRSGGQGFSFPDHNNGGVRPNEFNGFPNNPNPGNNWNSPNQFGVAPVPVVNPGFVIEPAIEQGDLVAAGSSPQVVWVAPADQVEIIDPSQIISHHTIPVMESYVMENNLEPQSRPSTTSTQPSASFNPIQKVYENLINSGMDIVKAKAEFIDTMWQKHQQNQRNQNGRSRPMTSNQQGGQQSIFGNQNPAIVEPPQHPLFPLRPGQQEDSHSLPSTPILGQPTHQVSFPNGQTETNSQLVQFPQHPVQSGSQFPRNPNQQGNSAFVQTPQQTGSQGPSERPGTSNQQGNSGFVQLPPSGAQSPNIQTPPAQVLDPFKPFEFRPPPEDEVVFAEDNNSISNLTPDPNPRPNSNDRPAVRACRRIQEGLKPSLSQHILGGIPAELGEFPHMAAIGYGRIGDDDQGPYDILCGGSLIDARFVLTAAHCVASRDRRPSIVRLGVVNFTNPEEMANAVEMRIKQVHIHPEYSQRRTYNDIALLELEQPVAFTELIYPICLYSDIADPKTDIRLWVSGWGTINTATRAFSNILLKAPLFVTPIDKCNASFVDYGLTRQIQDGIIDTQLCAEDKDLIKDACQGDSGGPLVLVVDESLKSYKIVGVVSAGFGCANTTPGLYTRVAAFLDYIEQIVWPNGSV</sequence>
<evidence type="ECO:0000256" key="7">
    <source>
        <dbReference type="ARBA" id="ARBA00023180"/>
    </source>
</evidence>
<dbReference type="PROSITE" id="PS51888">
    <property type="entry name" value="CLIP"/>
    <property type="match status" value="1"/>
</dbReference>
<feature type="region of interest" description="Disordered" evidence="10">
    <location>
        <begin position="221"/>
        <end position="240"/>
    </location>
</feature>
<dbReference type="PROSITE" id="PS00134">
    <property type="entry name" value="TRYPSIN_HIS"/>
    <property type="match status" value="1"/>
</dbReference>
<keyword evidence="7" id="KW-0325">Glycoprotein</keyword>
<protein>
    <submittedName>
        <fullName evidence="14">Trypsin</fullName>
    </submittedName>
</protein>
<keyword evidence="5" id="KW-0865">Zymogen</keyword>
<comment type="subcellular location">
    <subcellularLocation>
        <location evidence="1">Secreted</location>
    </subcellularLocation>
</comment>
<dbReference type="GO" id="GO:0004252">
    <property type="term" value="F:serine-type endopeptidase activity"/>
    <property type="evidence" value="ECO:0007669"/>
    <property type="project" value="InterPro"/>
</dbReference>
<evidence type="ECO:0000256" key="1">
    <source>
        <dbReference type="ARBA" id="ARBA00004613"/>
    </source>
</evidence>
<name>T1PES6_MUSDO</name>
<feature type="compositionally biased region" description="Low complexity" evidence="10">
    <location>
        <begin position="329"/>
        <end position="338"/>
    </location>
</feature>
<dbReference type="GO" id="GO:0006508">
    <property type="term" value="P:proteolysis"/>
    <property type="evidence" value="ECO:0007669"/>
    <property type="project" value="UniProtKB-KW"/>
</dbReference>
<dbReference type="CDD" id="cd00190">
    <property type="entry name" value="Tryp_SPc"/>
    <property type="match status" value="1"/>
</dbReference>
<keyword evidence="6" id="KW-1015">Disulfide bond</keyword>
<feature type="region of interest" description="Disordered" evidence="10">
    <location>
        <begin position="513"/>
        <end position="682"/>
    </location>
</feature>
<feature type="domain" description="Clip" evidence="13">
    <location>
        <begin position="48"/>
        <end position="95"/>
    </location>
</feature>
<dbReference type="FunFam" id="2.40.10.10:FF:000054">
    <property type="entry name" value="Complement C1r subcomponent"/>
    <property type="match status" value="1"/>
</dbReference>
<keyword evidence="9" id="KW-0645">Protease</keyword>
<accession>T1PES6</accession>
<feature type="compositionally biased region" description="Polar residues" evidence="10">
    <location>
        <begin position="578"/>
        <end position="648"/>
    </location>
</feature>
<feature type="region of interest" description="Disordered" evidence="10">
    <location>
        <begin position="329"/>
        <end position="363"/>
    </location>
</feature>
<evidence type="ECO:0000256" key="4">
    <source>
        <dbReference type="ARBA" id="ARBA00022837"/>
    </source>
</evidence>
<dbReference type="VEuPathDB" id="VectorBase:MDOMA2_012426"/>
<keyword evidence="4" id="KW-0106">Calcium</keyword>
<keyword evidence="3 11" id="KW-0732">Signal</keyword>
<organism evidence="14">
    <name type="scientific">Musca domestica</name>
    <name type="common">House fly</name>
    <dbReference type="NCBI Taxonomy" id="7370"/>
    <lineage>
        <taxon>Eukaryota</taxon>
        <taxon>Metazoa</taxon>
        <taxon>Ecdysozoa</taxon>
        <taxon>Arthropoda</taxon>
        <taxon>Hexapoda</taxon>
        <taxon>Insecta</taxon>
        <taxon>Pterygota</taxon>
        <taxon>Neoptera</taxon>
        <taxon>Endopterygota</taxon>
        <taxon>Diptera</taxon>
        <taxon>Brachycera</taxon>
        <taxon>Muscomorpha</taxon>
        <taxon>Muscoidea</taxon>
        <taxon>Muscidae</taxon>
        <taxon>Musca</taxon>
    </lineage>
</organism>
<evidence type="ECO:0000256" key="5">
    <source>
        <dbReference type="ARBA" id="ARBA00023145"/>
    </source>
</evidence>
<feature type="domain" description="Peptidase S1" evidence="12">
    <location>
        <begin position="731"/>
        <end position="984"/>
    </location>
</feature>
<dbReference type="SMART" id="SM00680">
    <property type="entry name" value="CLIP"/>
    <property type="match status" value="1"/>
</dbReference>
<dbReference type="AlphaFoldDB" id="T1PES6"/>
<reference evidence="14" key="1">
    <citation type="submission" date="2012-08" db="EMBL/GenBank/DDBJ databases">
        <title>Transcriptome of adult Musca domestica launches a platform for comparative house fly gene expression and characterization of differential gene expression among resistant and susceptible house flies.</title>
        <authorList>
            <person name="Liu N."/>
            <person name="Zhang L."/>
            <person name="Li M."/>
            <person name="Reid W."/>
        </authorList>
    </citation>
    <scope>NUCLEOTIDE SEQUENCE</scope>
    <source>
        <strain evidence="14">ALHF</strain>
        <tissue evidence="14">Whole body</tissue>
    </source>
</reference>
<keyword evidence="2" id="KW-0964">Secreted</keyword>
<dbReference type="PROSITE" id="PS50240">
    <property type="entry name" value="TRYPSIN_DOM"/>
    <property type="match status" value="1"/>
</dbReference>
<evidence type="ECO:0000313" key="14">
    <source>
        <dbReference type="EMBL" id="AFP61870.1"/>
    </source>
</evidence>
<dbReference type="PANTHER" id="PTHR24258">
    <property type="entry name" value="SERINE PROTEASE-RELATED"/>
    <property type="match status" value="1"/>
</dbReference>
<evidence type="ECO:0000256" key="6">
    <source>
        <dbReference type="ARBA" id="ARBA00023157"/>
    </source>
</evidence>
<evidence type="ECO:0000256" key="8">
    <source>
        <dbReference type="ARBA" id="ARBA00024195"/>
    </source>
</evidence>
<dbReference type="FunFam" id="2.40.10.10:FF:000028">
    <property type="entry name" value="Serine protease easter"/>
    <property type="match status" value="1"/>
</dbReference>
<dbReference type="InterPro" id="IPR043504">
    <property type="entry name" value="Peptidase_S1_PA_chymotrypsin"/>
</dbReference>
<dbReference type="InterPro" id="IPR009003">
    <property type="entry name" value="Peptidase_S1_PA"/>
</dbReference>
<dbReference type="PANTHER" id="PTHR24258:SF136">
    <property type="entry name" value="GH06673P-RELATED"/>
    <property type="match status" value="1"/>
</dbReference>
<feature type="signal peptide" evidence="11">
    <location>
        <begin position="1"/>
        <end position="42"/>
    </location>
</feature>
<dbReference type="MEROPS" id="S01.421"/>